<dbReference type="GO" id="GO:0015074">
    <property type="term" value="P:DNA integration"/>
    <property type="evidence" value="ECO:0007669"/>
    <property type="project" value="UniProtKB-KW"/>
</dbReference>
<dbReference type="GO" id="GO:0006310">
    <property type="term" value="P:DNA recombination"/>
    <property type="evidence" value="ECO:0007669"/>
    <property type="project" value="UniProtKB-KW"/>
</dbReference>
<dbReference type="InterPro" id="IPR046668">
    <property type="entry name" value="DUF6538"/>
</dbReference>
<evidence type="ECO:0000256" key="1">
    <source>
        <dbReference type="ARBA" id="ARBA00008857"/>
    </source>
</evidence>
<dbReference type="PANTHER" id="PTHR30349">
    <property type="entry name" value="PHAGE INTEGRASE-RELATED"/>
    <property type="match status" value="1"/>
</dbReference>
<accession>A0A238J6U7</accession>
<reference evidence="6 7" key="1">
    <citation type="submission" date="2017-05" db="EMBL/GenBank/DDBJ databases">
        <authorList>
            <person name="Song R."/>
            <person name="Chenine A.L."/>
            <person name="Ruprecht R.M."/>
        </authorList>
    </citation>
    <scope>NUCLEOTIDE SEQUENCE [LARGE SCALE GENOMIC DNA]</scope>
    <source>
        <strain evidence="6 7">CECT 8489</strain>
    </source>
</reference>
<dbReference type="InterPro" id="IPR013762">
    <property type="entry name" value="Integrase-like_cat_sf"/>
</dbReference>
<dbReference type="EMBL" id="FXXQ01000039">
    <property type="protein sequence ID" value="SMX25865.1"/>
    <property type="molecule type" value="Genomic_DNA"/>
</dbReference>
<evidence type="ECO:0000259" key="5">
    <source>
        <dbReference type="PROSITE" id="PS51898"/>
    </source>
</evidence>
<keyword evidence="4" id="KW-0233">DNA recombination</keyword>
<dbReference type="Pfam" id="PF20172">
    <property type="entry name" value="DUF6538"/>
    <property type="match status" value="1"/>
</dbReference>
<dbReference type="PANTHER" id="PTHR30349:SF41">
    <property type="entry name" value="INTEGRASE_RECOMBINASE PROTEIN MJ0367-RELATED"/>
    <property type="match status" value="1"/>
</dbReference>
<dbReference type="InterPro" id="IPR050090">
    <property type="entry name" value="Tyrosine_recombinase_XerCD"/>
</dbReference>
<gene>
    <name evidence="6" type="ORF">BOA8489_04010</name>
</gene>
<evidence type="ECO:0000256" key="2">
    <source>
        <dbReference type="ARBA" id="ARBA00022908"/>
    </source>
</evidence>
<evidence type="ECO:0000256" key="3">
    <source>
        <dbReference type="ARBA" id="ARBA00023125"/>
    </source>
</evidence>
<dbReference type="PROSITE" id="PS51898">
    <property type="entry name" value="TYR_RECOMBINASE"/>
    <property type="match status" value="1"/>
</dbReference>
<dbReference type="Pfam" id="PF00589">
    <property type="entry name" value="Phage_integrase"/>
    <property type="match status" value="1"/>
</dbReference>
<proteinExistence type="inferred from homology"/>
<dbReference type="RefSeq" id="WP_093976025.1">
    <property type="nucleotide sequence ID" value="NZ_FXXQ01000039.1"/>
</dbReference>
<keyword evidence="7" id="KW-1185">Reference proteome</keyword>
<dbReference type="Proteomes" id="UP000201838">
    <property type="component" value="Unassembled WGS sequence"/>
</dbReference>
<dbReference type="InterPro" id="IPR011010">
    <property type="entry name" value="DNA_brk_join_enz"/>
</dbReference>
<keyword evidence="3" id="KW-0238">DNA-binding</keyword>
<dbReference type="Gene3D" id="1.10.443.10">
    <property type="entry name" value="Intergrase catalytic core"/>
    <property type="match status" value="1"/>
</dbReference>
<feature type="domain" description="Tyr recombinase" evidence="5">
    <location>
        <begin position="225"/>
        <end position="404"/>
    </location>
</feature>
<dbReference type="OrthoDB" id="7222937at2"/>
<dbReference type="SUPFAM" id="SSF56349">
    <property type="entry name" value="DNA breaking-rejoining enzymes"/>
    <property type="match status" value="1"/>
</dbReference>
<protein>
    <submittedName>
        <fullName evidence="6">Phage integrase family protein</fullName>
    </submittedName>
</protein>
<name>A0A238J6U7_9RHOB</name>
<evidence type="ECO:0000313" key="6">
    <source>
        <dbReference type="EMBL" id="SMX25865.1"/>
    </source>
</evidence>
<evidence type="ECO:0000256" key="4">
    <source>
        <dbReference type="ARBA" id="ARBA00023172"/>
    </source>
</evidence>
<dbReference type="AlphaFoldDB" id="A0A238J6U7"/>
<comment type="similarity">
    <text evidence="1">Belongs to the 'phage' integrase family.</text>
</comment>
<sequence length="414" mass="46350">MSTQIKYAYKRHNTWVYRRTYPVHLQEILGSSLKRSLHTAEAKVAAKRVTELNTTFAAIVQEAEVKLAEGVKSGELAQIAVAVPRYQRARLLGEQQLQEVAAVYLAEASDRLRPGSYKSVRFALELLTSHAGSHKLSALGDTLGKEVLGYIARLSPNIRKYGPAQGASLAELAMLSEDYEDLSLTAQTQRRIWRQQQQFLDWCVSAGHLETNPWEGLVVKDRPGVRPHKVLRDAQVSLLLNAKDRVLHSALLFCLLTGMRSGEACGLLADDISTKGNLGRFVQIRPNAVRLLKSKAAERELPLHPILEQVLDSTLPKGGRLFPNLTVDRVVKRYAYLRRQHPDLHGTVFHSTRKWFITQCERTGVPEHFTASLVGHQSARSENKLTYGLYSAGISDTQKRAIIDQVRLPQDVVL</sequence>
<organism evidence="6 7">
    <name type="scientific">Boseongicola aestuarii</name>
    <dbReference type="NCBI Taxonomy" id="1470561"/>
    <lineage>
        <taxon>Bacteria</taxon>
        <taxon>Pseudomonadati</taxon>
        <taxon>Pseudomonadota</taxon>
        <taxon>Alphaproteobacteria</taxon>
        <taxon>Rhodobacterales</taxon>
        <taxon>Paracoccaceae</taxon>
        <taxon>Boseongicola</taxon>
    </lineage>
</organism>
<evidence type="ECO:0000313" key="7">
    <source>
        <dbReference type="Proteomes" id="UP000201838"/>
    </source>
</evidence>
<dbReference type="GO" id="GO:0003677">
    <property type="term" value="F:DNA binding"/>
    <property type="evidence" value="ECO:0007669"/>
    <property type="project" value="UniProtKB-KW"/>
</dbReference>
<keyword evidence="2" id="KW-0229">DNA integration</keyword>
<dbReference type="InterPro" id="IPR002104">
    <property type="entry name" value="Integrase_catalytic"/>
</dbReference>